<sequence>MSGTRRKTTDAPREDLDTSSEDVLNSSPFEGDLAEQLATEPRPRRRPPSVTVLLGVAVLLVGGFVGGVQADRHWGKTKSPDPAALINQFAARRGAQGGGGGFGGGQGGGQGAGQAAGRGSGQGGGAGGGGGTSGTVKLVDGSTIYVQTPSGIVRVKTTGSTKVTIAKKSTTKALKAGSPVTVQGSAGQDGTVTATSVNQGG</sequence>
<evidence type="ECO:0000256" key="1">
    <source>
        <dbReference type="SAM" id="MobiDB-lite"/>
    </source>
</evidence>
<evidence type="ECO:0008006" key="5">
    <source>
        <dbReference type="Google" id="ProtNLM"/>
    </source>
</evidence>
<keyword evidence="2" id="KW-1133">Transmembrane helix</keyword>
<comment type="caution">
    <text evidence="3">The sequence shown here is derived from an EMBL/GenBank/DDBJ whole genome shotgun (WGS) entry which is preliminary data.</text>
</comment>
<dbReference type="EMBL" id="VFOZ01000001">
    <property type="protein sequence ID" value="TQL95801.1"/>
    <property type="molecule type" value="Genomic_DNA"/>
</dbReference>
<name>A0A543CFD1_9ACTN</name>
<proteinExistence type="predicted"/>
<evidence type="ECO:0000256" key="2">
    <source>
        <dbReference type="SAM" id="Phobius"/>
    </source>
</evidence>
<evidence type="ECO:0000313" key="3">
    <source>
        <dbReference type="EMBL" id="TQL95801.1"/>
    </source>
</evidence>
<reference evidence="3 4" key="1">
    <citation type="submission" date="2019-06" db="EMBL/GenBank/DDBJ databases">
        <title>Sequencing the genomes of 1000 actinobacteria strains.</title>
        <authorList>
            <person name="Klenk H.-P."/>
        </authorList>
    </citation>
    <scope>NUCLEOTIDE SEQUENCE [LARGE SCALE GENOMIC DNA]</scope>
    <source>
        <strain evidence="3 4">DSM 102200</strain>
    </source>
</reference>
<feature type="region of interest" description="Disordered" evidence="1">
    <location>
        <begin position="1"/>
        <end position="47"/>
    </location>
</feature>
<dbReference type="RefSeq" id="WP_141954308.1">
    <property type="nucleotide sequence ID" value="NZ_VFOZ01000001.1"/>
</dbReference>
<feature type="compositionally biased region" description="Polar residues" evidence="1">
    <location>
        <begin position="180"/>
        <end position="201"/>
    </location>
</feature>
<feature type="transmembrane region" description="Helical" evidence="2">
    <location>
        <begin position="50"/>
        <end position="70"/>
    </location>
</feature>
<feature type="region of interest" description="Disordered" evidence="1">
    <location>
        <begin position="95"/>
        <end position="132"/>
    </location>
</feature>
<feature type="region of interest" description="Disordered" evidence="1">
    <location>
        <begin position="169"/>
        <end position="201"/>
    </location>
</feature>
<protein>
    <recommendedName>
        <fullName evidence="5">DUF5666 domain-containing protein</fullName>
    </recommendedName>
</protein>
<keyword evidence="2" id="KW-0812">Transmembrane</keyword>
<organism evidence="3 4">
    <name type="scientific">Actinoallomurus bryophytorum</name>
    <dbReference type="NCBI Taxonomy" id="1490222"/>
    <lineage>
        <taxon>Bacteria</taxon>
        <taxon>Bacillati</taxon>
        <taxon>Actinomycetota</taxon>
        <taxon>Actinomycetes</taxon>
        <taxon>Streptosporangiales</taxon>
        <taxon>Thermomonosporaceae</taxon>
        <taxon>Actinoallomurus</taxon>
    </lineage>
</organism>
<gene>
    <name evidence="3" type="ORF">FB559_1311</name>
</gene>
<evidence type="ECO:0000313" key="4">
    <source>
        <dbReference type="Proteomes" id="UP000316096"/>
    </source>
</evidence>
<dbReference type="AlphaFoldDB" id="A0A543CFD1"/>
<feature type="compositionally biased region" description="Basic and acidic residues" evidence="1">
    <location>
        <begin position="7"/>
        <end position="16"/>
    </location>
</feature>
<keyword evidence="4" id="KW-1185">Reference proteome</keyword>
<keyword evidence="2" id="KW-0472">Membrane</keyword>
<accession>A0A543CFD1</accession>
<dbReference type="Proteomes" id="UP000316096">
    <property type="component" value="Unassembled WGS sequence"/>
</dbReference>
<dbReference type="OrthoDB" id="3478698at2"/>